<dbReference type="AlphaFoldDB" id="A0A9N8YV10"/>
<evidence type="ECO:0000313" key="2">
    <source>
        <dbReference type="Proteomes" id="UP000789759"/>
    </source>
</evidence>
<evidence type="ECO:0000313" key="1">
    <source>
        <dbReference type="EMBL" id="CAG8451194.1"/>
    </source>
</evidence>
<keyword evidence="2" id="KW-1185">Reference proteome</keyword>
<comment type="caution">
    <text evidence="1">The sequence shown here is derived from an EMBL/GenBank/DDBJ whole genome shotgun (WGS) entry which is preliminary data.</text>
</comment>
<proteinExistence type="predicted"/>
<dbReference type="EMBL" id="CAJVQA010000029">
    <property type="protein sequence ID" value="CAG8451194.1"/>
    <property type="molecule type" value="Genomic_DNA"/>
</dbReference>
<organism evidence="1 2">
    <name type="scientific">Cetraspora pellucida</name>
    <dbReference type="NCBI Taxonomy" id="1433469"/>
    <lineage>
        <taxon>Eukaryota</taxon>
        <taxon>Fungi</taxon>
        <taxon>Fungi incertae sedis</taxon>
        <taxon>Mucoromycota</taxon>
        <taxon>Glomeromycotina</taxon>
        <taxon>Glomeromycetes</taxon>
        <taxon>Diversisporales</taxon>
        <taxon>Gigasporaceae</taxon>
        <taxon>Cetraspora</taxon>
    </lineage>
</organism>
<name>A0A9N8YV10_9GLOM</name>
<gene>
    <name evidence="1" type="ORF">CPELLU_LOCUS150</name>
</gene>
<sequence length="59" mass="6526">MNTTTHVIVTSSAEILHEYSERYIVIVILCDYSDDWYISLNIVTIAGVTVAGVDCIASF</sequence>
<protein>
    <submittedName>
        <fullName evidence="1">14410_t:CDS:1</fullName>
    </submittedName>
</protein>
<accession>A0A9N8YV10</accession>
<dbReference type="Proteomes" id="UP000789759">
    <property type="component" value="Unassembled WGS sequence"/>
</dbReference>
<reference evidence="1" key="1">
    <citation type="submission" date="2021-06" db="EMBL/GenBank/DDBJ databases">
        <authorList>
            <person name="Kallberg Y."/>
            <person name="Tangrot J."/>
            <person name="Rosling A."/>
        </authorList>
    </citation>
    <scope>NUCLEOTIDE SEQUENCE</scope>
    <source>
        <strain evidence="1">FL966</strain>
    </source>
</reference>